<dbReference type="InterPro" id="IPR035979">
    <property type="entry name" value="RBD_domain_sf"/>
</dbReference>
<feature type="domain" description="RRM" evidence="3">
    <location>
        <begin position="13"/>
        <end position="92"/>
    </location>
</feature>
<organism evidence="4 5">
    <name type="scientific">Kingdonia uniflora</name>
    <dbReference type="NCBI Taxonomy" id="39325"/>
    <lineage>
        <taxon>Eukaryota</taxon>
        <taxon>Viridiplantae</taxon>
        <taxon>Streptophyta</taxon>
        <taxon>Embryophyta</taxon>
        <taxon>Tracheophyta</taxon>
        <taxon>Spermatophyta</taxon>
        <taxon>Magnoliopsida</taxon>
        <taxon>Ranunculales</taxon>
        <taxon>Circaeasteraceae</taxon>
        <taxon>Kingdonia</taxon>
    </lineage>
</organism>
<comment type="caution">
    <text evidence="4">The sequence shown here is derived from an EMBL/GenBank/DDBJ whole genome shotgun (WGS) entry which is preliminary data.</text>
</comment>
<dbReference type="PANTHER" id="PTHR48027">
    <property type="entry name" value="HETEROGENEOUS NUCLEAR RIBONUCLEOPROTEIN 87F-RELATED"/>
    <property type="match status" value="1"/>
</dbReference>
<dbReference type="SMART" id="SM00360">
    <property type="entry name" value="RRM"/>
    <property type="match status" value="1"/>
</dbReference>
<dbReference type="EMBL" id="JACGCM010002686">
    <property type="protein sequence ID" value="KAF6136658.1"/>
    <property type="molecule type" value="Genomic_DNA"/>
</dbReference>
<proteinExistence type="predicted"/>
<sequence length="139" mass="15161">MFEYQEMHAIGGRLLALVGIPPFLLEGLMAVIDEDLRKQFSEFGKIVSVKIPIGKGCGFVQFATKSNAEEALQGMNGTTIGKNTVRLSWGRSPANKQPRSDNGNQWNGGGAYYGRQAYDGSYGYAAPVSQDPNMYTFVV</sequence>
<dbReference type="InterPro" id="IPR000504">
    <property type="entry name" value="RRM_dom"/>
</dbReference>
<evidence type="ECO:0000256" key="1">
    <source>
        <dbReference type="ARBA" id="ARBA00022884"/>
    </source>
</evidence>
<dbReference type="Proteomes" id="UP000541444">
    <property type="component" value="Unassembled WGS sequence"/>
</dbReference>
<dbReference type="SUPFAM" id="SSF54928">
    <property type="entry name" value="RNA-binding domain, RBD"/>
    <property type="match status" value="1"/>
</dbReference>
<reference evidence="4 5" key="1">
    <citation type="journal article" date="2020" name="IScience">
        <title>Genome Sequencing of the Endangered Kingdonia uniflora (Circaeasteraceae, Ranunculales) Reveals Potential Mechanisms of Evolutionary Specialization.</title>
        <authorList>
            <person name="Sun Y."/>
            <person name="Deng T."/>
            <person name="Zhang A."/>
            <person name="Moore M.J."/>
            <person name="Landis J.B."/>
            <person name="Lin N."/>
            <person name="Zhang H."/>
            <person name="Zhang X."/>
            <person name="Huang J."/>
            <person name="Zhang X."/>
            <person name="Sun H."/>
            <person name="Wang H."/>
        </authorList>
    </citation>
    <scope>NUCLEOTIDE SEQUENCE [LARGE SCALE GENOMIC DNA]</scope>
    <source>
        <strain evidence="4">TB1705</strain>
        <tissue evidence="4">Leaf</tissue>
    </source>
</reference>
<dbReference type="AlphaFoldDB" id="A0A7J7L259"/>
<accession>A0A7J7L259</accession>
<gene>
    <name evidence="4" type="ORF">GIB67_016114</name>
</gene>
<dbReference type="Gene3D" id="3.30.70.330">
    <property type="match status" value="1"/>
</dbReference>
<keyword evidence="5" id="KW-1185">Reference proteome</keyword>
<name>A0A7J7L259_9MAGN</name>
<evidence type="ECO:0000256" key="2">
    <source>
        <dbReference type="PROSITE-ProRule" id="PRU00176"/>
    </source>
</evidence>
<dbReference type="OrthoDB" id="446113at2759"/>
<evidence type="ECO:0000313" key="5">
    <source>
        <dbReference type="Proteomes" id="UP000541444"/>
    </source>
</evidence>
<dbReference type="InterPro" id="IPR052462">
    <property type="entry name" value="SLIRP/GR-RBP-like"/>
</dbReference>
<keyword evidence="1 2" id="KW-0694">RNA-binding</keyword>
<evidence type="ECO:0000259" key="3">
    <source>
        <dbReference type="PROSITE" id="PS50102"/>
    </source>
</evidence>
<dbReference type="PROSITE" id="PS50102">
    <property type="entry name" value="RRM"/>
    <property type="match status" value="1"/>
</dbReference>
<dbReference type="InterPro" id="IPR012677">
    <property type="entry name" value="Nucleotide-bd_a/b_plait_sf"/>
</dbReference>
<dbReference type="Pfam" id="PF00076">
    <property type="entry name" value="RRM_1"/>
    <property type="match status" value="1"/>
</dbReference>
<evidence type="ECO:0000313" key="4">
    <source>
        <dbReference type="EMBL" id="KAF6136658.1"/>
    </source>
</evidence>
<protein>
    <recommendedName>
        <fullName evidence="3">RRM domain-containing protein</fullName>
    </recommendedName>
</protein>
<dbReference type="GO" id="GO:0003723">
    <property type="term" value="F:RNA binding"/>
    <property type="evidence" value="ECO:0007669"/>
    <property type="project" value="UniProtKB-UniRule"/>
</dbReference>